<comment type="caution">
    <text evidence="1">The sequence shown here is derived from an EMBL/GenBank/DDBJ whole genome shotgun (WGS) entry which is preliminary data.</text>
</comment>
<dbReference type="Proteomes" id="UP001470230">
    <property type="component" value="Unassembled WGS sequence"/>
</dbReference>
<name>A0ABR2GXY8_9EUKA</name>
<evidence type="ECO:0000313" key="2">
    <source>
        <dbReference type="Proteomes" id="UP001470230"/>
    </source>
</evidence>
<protein>
    <submittedName>
        <fullName evidence="1">Uncharacterized protein</fullName>
    </submittedName>
</protein>
<keyword evidence="2" id="KW-1185">Reference proteome</keyword>
<reference evidence="1 2" key="1">
    <citation type="submission" date="2024-04" db="EMBL/GenBank/DDBJ databases">
        <title>Tritrichomonas musculus Genome.</title>
        <authorList>
            <person name="Alves-Ferreira E."/>
            <person name="Grigg M."/>
            <person name="Lorenzi H."/>
            <person name="Galac M."/>
        </authorList>
    </citation>
    <scope>NUCLEOTIDE SEQUENCE [LARGE SCALE GENOMIC DNA]</scope>
    <source>
        <strain evidence="1 2">EAF2021</strain>
    </source>
</reference>
<gene>
    <name evidence="1" type="ORF">M9Y10_032839</name>
</gene>
<proteinExistence type="predicted"/>
<accession>A0ABR2GXY8</accession>
<sequence>MIRQIDKNIQSKQAHLKDHTSSINSLNDFRGNTSKYVEYTDMRDKMIEYFSGTSDDLWFIQEIIDELSSILVYDSGSLFVIELSKKIAFPIKEWNDCMIQNAELILSSNDGPNIFLTLLSTMEKYQIYDLSNTIFNNFHRWADANFSTSKSPSKIHDFLKHQNLIRILFKKLIIFCRQDENYYKPLLLMDYFQNTRYLFILELLIQETNYSAAIKIILDNFDFCAKTSQFTNLIIFLYEHKDKSVRKFIFNQLIAKHKANFLKEPQWEIFRFIAIDGDLRHREVIAEILSNNLKLNNYPWFFEQYLVSIIFSLPIDSRIEFLKKNQTEILRFTYYPQFSMLLQYMELL</sequence>
<dbReference type="EMBL" id="JAPFFF010000054">
    <property type="protein sequence ID" value="KAK8838800.1"/>
    <property type="molecule type" value="Genomic_DNA"/>
</dbReference>
<evidence type="ECO:0000313" key="1">
    <source>
        <dbReference type="EMBL" id="KAK8838800.1"/>
    </source>
</evidence>
<organism evidence="1 2">
    <name type="scientific">Tritrichomonas musculus</name>
    <dbReference type="NCBI Taxonomy" id="1915356"/>
    <lineage>
        <taxon>Eukaryota</taxon>
        <taxon>Metamonada</taxon>
        <taxon>Parabasalia</taxon>
        <taxon>Tritrichomonadida</taxon>
        <taxon>Tritrichomonadidae</taxon>
        <taxon>Tritrichomonas</taxon>
    </lineage>
</organism>